<organism evidence="2 4">
    <name type="scientific">Leptospira perolatii</name>
    <dbReference type="NCBI Taxonomy" id="2023191"/>
    <lineage>
        <taxon>Bacteria</taxon>
        <taxon>Pseudomonadati</taxon>
        <taxon>Spirochaetota</taxon>
        <taxon>Spirochaetia</taxon>
        <taxon>Leptospirales</taxon>
        <taxon>Leptospiraceae</taxon>
        <taxon>Leptospira</taxon>
    </lineage>
</organism>
<keyword evidence="3" id="KW-1185">Reference proteome</keyword>
<dbReference type="EMBL" id="NPDZ01000003">
    <property type="protein sequence ID" value="PJZ73867.1"/>
    <property type="molecule type" value="Genomic_DNA"/>
</dbReference>
<protein>
    <submittedName>
        <fullName evidence="2">Uncharacterized protein</fullName>
    </submittedName>
</protein>
<gene>
    <name evidence="1" type="ORF">CH360_03740</name>
    <name evidence="2" type="ORF">CH373_06880</name>
</gene>
<reference evidence="3 4" key="1">
    <citation type="submission" date="2017-07" db="EMBL/GenBank/DDBJ databases">
        <title>Leptospira spp. isolated from tropical soils.</title>
        <authorList>
            <person name="Thibeaux R."/>
            <person name="Iraola G."/>
            <person name="Ferres I."/>
            <person name="Bierque E."/>
            <person name="Girault D."/>
            <person name="Soupe-Gilbert M.-E."/>
            <person name="Picardeau M."/>
            <person name="Goarant C."/>
        </authorList>
    </citation>
    <scope>NUCLEOTIDE SEQUENCE [LARGE SCALE GENOMIC DNA]</scope>
    <source>
        <strain evidence="2 4">FH1-B-B1</strain>
        <strain evidence="1 3">FH1-B-C1</strain>
    </source>
</reference>
<dbReference type="AlphaFoldDB" id="A0A2M9ZP77"/>
<evidence type="ECO:0000313" key="4">
    <source>
        <dbReference type="Proteomes" id="UP000231990"/>
    </source>
</evidence>
<evidence type="ECO:0000313" key="1">
    <source>
        <dbReference type="EMBL" id="PJZ70656.1"/>
    </source>
</evidence>
<sequence>MLSTSFRIKIFILLIAIVLGNCVTKDVVSAGDSNSQILAAANFLANKCGTTIPQPIPLAVSDVYRRNLDLCSIAITKSECPFVGYPVACLFIYFDKPAEQIPWYINYKDSLVTPKIP</sequence>
<name>A0A2M9ZP77_9LEPT</name>
<comment type="caution">
    <text evidence="2">The sequence shown here is derived from an EMBL/GenBank/DDBJ whole genome shotgun (WGS) entry which is preliminary data.</text>
</comment>
<proteinExistence type="predicted"/>
<accession>A0A2M9ZP77</accession>
<evidence type="ECO:0000313" key="3">
    <source>
        <dbReference type="Proteomes" id="UP000231962"/>
    </source>
</evidence>
<dbReference type="RefSeq" id="WP_100712663.1">
    <property type="nucleotide sequence ID" value="NZ_NPDY01000002.1"/>
</dbReference>
<dbReference type="Proteomes" id="UP000231990">
    <property type="component" value="Unassembled WGS sequence"/>
</dbReference>
<dbReference type="Proteomes" id="UP000231962">
    <property type="component" value="Unassembled WGS sequence"/>
</dbReference>
<dbReference type="EMBL" id="NPDY01000002">
    <property type="protein sequence ID" value="PJZ70656.1"/>
    <property type="molecule type" value="Genomic_DNA"/>
</dbReference>
<evidence type="ECO:0000313" key="2">
    <source>
        <dbReference type="EMBL" id="PJZ73867.1"/>
    </source>
</evidence>
<dbReference type="OrthoDB" id="339783at2"/>